<evidence type="ECO:0000256" key="1">
    <source>
        <dbReference type="SAM" id="SignalP"/>
    </source>
</evidence>
<dbReference type="SMART" id="SM00869">
    <property type="entry name" value="Autotransporter"/>
    <property type="match status" value="1"/>
</dbReference>
<feature type="domain" description="Autotransporter" evidence="2">
    <location>
        <begin position="951"/>
        <end position="1219"/>
    </location>
</feature>
<dbReference type="SUPFAM" id="SSF103515">
    <property type="entry name" value="Autotransporter"/>
    <property type="match status" value="1"/>
</dbReference>
<dbReference type="OrthoDB" id="1659871at2"/>
<evidence type="ECO:0000313" key="3">
    <source>
        <dbReference type="EMBL" id="SDZ83463.1"/>
    </source>
</evidence>
<sequence>MKRPQKLAIGAALVMAVNVNSHVSASDTDYVYFNGQKFIEFEFFNEGEFGSQYTLPELLREGTKSATSYWSGILGPRSKLSSPWQIFVKTQANFQNAGALTYSLKGQNVITDNYPALMMQDGKKLNAYDMKKLAGIVIPANISVEEQFKRMENYIKENAPGGDAGLSLILIGQHLGAERTGTNTEDGWWVDSDTILPTNEQATDFVGTFRHELGHALGILIARKTCDWDGNVTENDVLYGEGKSEKALYKFADDITDKNSWSLHLVDKNGNHAKPGMMIVTTDGFNIIKKNKPGAVQKDYFIVDEKDFAYFVGNHVTEALAGAKFNGVSGLPVNAWEGDVFEGSHLQTAGMMSHRQYSNYTGFMEAELAVMQDLGYAIDRKAYFGYSVYGNNQTINNTHGYSARNAAGTAYTSAYSVVPLGIGLHVYGAGNTITQSANILTKGTGAAGIRVDGEKNTINVPQGTEIHADGKNGKGVLFAYGRNQNLNLAGKVTASGSGGNAVEFNFGSSSNGAGDEYRGSYIRYERKVDSEKGDITKGTNLTLNAMDNNTYNASANELMGEMITDFNLSGKITGGENAIYIGRNAFVKNINVKNGAEIKGNIKSEWKHFSKDYGFWDEETETPYPDEEKKTDTSIIEPLRIQYNGKTYVYNQYVPDLVTNLNFNGDINYSGNITGADNMKVSVTGGKLTYGGTAYVVNVKVEEDAYLYGGTFTVNDMTAKLATGLTDKETGKFINHGTIGAASADTNQVINGNLESDGILEAYAGGQKGQIVVSGTANVNYSTVSASHALPGETLTVLTGGTVNGNLANPAGKPYKASGMFVTTGEIDTNTVKVTTQAANNLGEMTAQQTEAYEAMDAMQKILQGDKRRNEMRSLYTLNDTDAKQALTEISSSAVPQMVSMVQQSMLASQVISDRLRTVFSLRPVEITVPVNHLADRDKADAGIKMKMELPVAQDNNAWVKFTKNWGDLKGGANYHGSGISGGYDRRMNENWRGGVFLSYQTMGLGTESSSANIYDTRFGVYAGYHKNAADAFIYADYGWVRNKLHRGIGMLGLGAEARYNANLIEIGGEYKYDLHASNGKIWHVSPYVGMQLSWLNQDGYTENGAGIFNQHVAGMNNTYVAGQLGLELKRYLQRGNYGLRLGVKHAFAGADPELSFRYEGYDGKSYTLRNSQDKTHFLFSLLGETEFAKGWFLSGEAQLQKGAHDKDISASVQFKRVW</sequence>
<evidence type="ECO:0000259" key="2">
    <source>
        <dbReference type="PROSITE" id="PS51208"/>
    </source>
</evidence>
<dbReference type="InterPro" id="IPR036709">
    <property type="entry name" value="Autotransporte_beta_dom_sf"/>
</dbReference>
<gene>
    <name evidence="3" type="ORF">SAMN05660648_00791</name>
</gene>
<keyword evidence="1" id="KW-0732">Signal</keyword>
<feature type="signal peptide" evidence="1">
    <location>
        <begin position="1"/>
        <end position="25"/>
    </location>
</feature>
<protein>
    <submittedName>
        <fullName evidence="3">Uncharacterized conserved protein, contains a C-terminal beta-barrel porin domain</fullName>
    </submittedName>
</protein>
<organism evidence="3 4">
    <name type="scientific">Selenomonas ruminantium</name>
    <dbReference type="NCBI Taxonomy" id="971"/>
    <lineage>
        <taxon>Bacteria</taxon>
        <taxon>Bacillati</taxon>
        <taxon>Bacillota</taxon>
        <taxon>Negativicutes</taxon>
        <taxon>Selenomonadales</taxon>
        <taxon>Selenomonadaceae</taxon>
        <taxon>Selenomonas</taxon>
    </lineage>
</organism>
<proteinExistence type="predicted"/>
<reference evidence="3 4" key="1">
    <citation type="submission" date="2016-10" db="EMBL/GenBank/DDBJ databases">
        <authorList>
            <person name="de Groot N.N."/>
        </authorList>
    </citation>
    <scope>NUCLEOTIDE SEQUENCE [LARGE SCALE GENOMIC DNA]</scope>
    <source>
        <strain evidence="3 4">DSM 2872</strain>
    </source>
</reference>
<dbReference type="SUPFAM" id="SSF55486">
    <property type="entry name" value="Metalloproteases ('zincins'), catalytic domain"/>
    <property type="match status" value="1"/>
</dbReference>
<dbReference type="Pfam" id="PF03797">
    <property type="entry name" value="Autotransporter"/>
    <property type="match status" value="1"/>
</dbReference>
<accession>A0A1H3W8N8</accession>
<dbReference type="InterPro" id="IPR005546">
    <property type="entry name" value="Autotransporte_beta"/>
</dbReference>
<dbReference type="Proteomes" id="UP000183469">
    <property type="component" value="Unassembled WGS sequence"/>
</dbReference>
<dbReference type="AlphaFoldDB" id="A0A1H3W8N8"/>
<dbReference type="Gene3D" id="2.40.128.130">
    <property type="entry name" value="Autotransporter beta-domain"/>
    <property type="match status" value="1"/>
</dbReference>
<dbReference type="RefSeq" id="WP_074671049.1">
    <property type="nucleotide sequence ID" value="NZ_FNQG01000003.1"/>
</dbReference>
<evidence type="ECO:0000313" key="4">
    <source>
        <dbReference type="Proteomes" id="UP000183469"/>
    </source>
</evidence>
<feature type="chain" id="PRO_5010249051" evidence="1">
    <location>
        <begin position="26"/>
        <end position="1219"/>
    </location>
</feature>
<name>A0A1H3W8N8_SELRU</name>
<dbReference type="EMBL" id="FNQG01000003">
    <property type="protein sequence ID" value="SDZ83463.1"/>
    <property type="molecule type" value="Genomic_DNA"/>
</dbReference>
<dbReference type="PROSITE" id="PS51208">
    <property type="entry name" value="AUTOTRANSPORTER"/>
    <property type="match status" value="1"/>
</dbReference>